<dbReference type="eggNOG" id="COG2842">
    <property type="taxonomic scope" value="Bacteria"/>
</dbReference>
<evidence type="ECO:0000259" key="2">
    <source>
        <dbReference type="Pfam" id="PF13401"/>
    </source>
</evidence>
<dbReference type="Gene3D" id="3.40.50.300">
    <property type="entry name" value="P-loop containing nucleotide triphosphate hydrolases"/>
    <property type="match status" value="1"/>
</dbReference>
<evidence type="ECO:0000313" key="4">
    <source>
        <dbReference type="Proteomes" id="UP000006833"/>
    </source>
</evidence>
<dbReference type="Gene3D" id="1.10.1180.10">
    <property type="entry name" value="B transposition protein, C-terminal domain"/>
    <property type="match status" value="1"/>
</dbReference>
<dbReference type="AlphaFoldDB" id="A8LKK5"/>
<dbReference type="GO" id="GO:0006313">
    <property type="term" value="P:DNA transposition"/>
    <property type="evidence" value="ECO:0007669"/>
    <property type="project" value="InterPro"/>
</dbReference>
<evidence type="ECO:0000313" key="3">
    <source>
        <dbReference type="EMBL" id="ABV91848.1"/>
    </source>
</evidence>
<dbReference type="GO" id="GO:0016887">
    <property type="term" value="F:ATP hydrolysis activity"/>
    <property type="evidence" value="ECO:0007669"/>
    <property type="project" value="InterPro"/>
</dbReference>
<evidence type="ECO:0000259" key="1">
    <source>
        <dbReference type="Pfam" id="PF09077"/>
    </source>
</evidence>
<dbReference type="GO" id="GO:0003677">
    <property type="term" value="F:DNA binding"/>
    <property type="evidence" value="ECO:0007669"/>
    <property type="project" value="InterPro"/>
</dbReference>
<accession>A8LKK5</accession>
<dbReference type="EMBL" id="CP000830">
    <property type="protein sequence ID" value="ABV91848.1"/>
    <property type="molecule type" value="Genomic_DNA"/>
</dbReference>
<dbReference type="Proteomes" id="UP000006833">
    <property type="component" value="Chromosome"/>
</dbReference>
<protein>
    <recommendedName>
        <fullName evidence="5">AAA+ ATPase domain-containing protein</fullName>
    </recommendedName>
</protein>
<dbReference type="InterPro" id="IPR027417">
    <property type="entry name" value="P-loop_NTPase"/>
</dbReference>
<dbReference type="SUPFAM" id="SSF52540">
    <property type="entry name" value="P-loop containing nucleoside triphosphate hydrolases"/>
    <property type="match status" value="1"/>
</dbReference>
<dbReference type="KEGG" id="dsh:Dshi_0099"/>
<name>A8LKK5_DINSH</name>
<dbReference type="STRING" id="398580.Dshi_0099"/>
<proteinExistence type="predicted"/>
<dbReference type="Pfam" id="PF13401">
    <property type="entry name" value="AAA_22"/>
    <property type="match status" value="1"/>
</dbReference>
<sequence length="256" mass="27919">MAEHLQLINPGSVPPPAGMVMTETASNILRSLRLVADEPGTLTMVAGVPGVGKSETLRRYTHESKNAQMFTMVAGEGRIWDLANVMMERLELGAPNSRRLREDRYRIMDAIGAEQVVIFDEAQYLANYNPRGGFNFDAYEWVRAMAEEACFSVVFCGDLSLADTISSVPQLRRRMVRPVVIRSVPKPDVLAVVRSRGITDPAICDALSVMARRYGGLADVQRTLAQAAKHASSDKIAASDVKAAMLYLGLSGQGGF</sequence>
<dbReference type="HOGENOM" id="CLU_1084749_0_0_5"/>
<dbReference type="InterPro" id="IPR049945">
    <property type="entry name" value="AAA_22"/>
</dbReference>
<evidence type="ECO:0008006" key="5">
    <source>
        <dbReference type="Google" id="ProtNLM"/>
    </source>
</evidence>
<feature type="domain" description="ORC1/DEAH AAA+ ATPase" evidence="2">
    <location>
        <begin position="41"/>
        <end position="163"/>
    </location>
</feature>
<dbReference type="RefSeq" id="WP_012176781.1">
    <property type="nucleotide sequence ID" value="NC_009952.1"/>
</dbReference>
<keyword evidence="4" id="KW-1185">Reference proteome</keyword>
<organism evidence="3 4">
    <name type="scientific">Dinoroseobacter shibae (strain DSM 16493 / NCIMB 14021 / DFL 12)</name>
    <dbReference type="NCBI Taxonomy" id="398580"/>
    <lineage>
        <taxon>Bacteria</taxon>
        <taxon>Pseudomonadati</taxon>
        <taxon>Pseudomonadota</taxon>
        <taxon>Alphaproteobacteria</taxon>
        <taxon>Rhodobacterales</taxon>
        <taxon>Roseobacteraceae</taxon>
        <taxon>Dinoroseobacter</taxon>
    </lineage>
</organism>
<feature type="domain" description="B transposition protein C-terminal" evidence="1">
    <location>
        <begin position="174"/>
        <end position="245"/>
    </location>
</feature>
<reference evidence="4" key="1">
    <citation type="journal article" date="2010" name="ISME J.">
        <title>The complete genome sequence of the algal symbiont Dinoroseobacter shibae: a hitchhiker's guide to life in the sea.</title>
        <authorList>
            <person name="Wagner-Dobler I."/>
            <person name="Ballhausen B."/>
            <person name="Berger M."/>
            <person name="Brinkhoff T."/>
            <person name="Buchholz I."/>
            <person name="Bunk B."/>
            <person name="Cypionka H."/>
            <person name="Daniel R."/>
            <person name="Drepper T."/>
            <person name="Gerdts G."/>
            <person name="Hahnke S."/>
            <person name="Han C."/>
            <person name="Jahn D."/>
            <person name="Kalhoefer D."/>
            <person name="Kiss H."/>
            <person name="Klenk H.P."/>
            <person name="Kyrpides N."/>
            <person name="Liebl W."/>
            <person name="Liesegang H."/>
            <person name="Meincke L."/>
            <person name="Pati A."/>
            <person name="Petersen J."/>
            <person name="Piekarski T."/>
            <person name="Pommerenke C."/>
            <person name="Pradella S."/>
            <person name="Pukall R."/>
            <person name="Rabus R."/>
            <person name="Stackebrandt E."/>
            <person name="Thole S."/>
            <person name="Thompson L."/>
            <person name="Tielen P."/>
            <person name="Tomasch J."/>
            <person name="von Jan M."/>
            <person name="Wanphrut N."/>
            <person name="Wichels A."/>
            <person name="Zech H."/>
            <person name="Simon M."/>
        </authorList>
    </citation>
    <scope>NUCLEOTIDE SEQUENCE [LARGE SCALE GENOMIC DNA]</scope>
    <source>
        <strain evidence="4">DSM 16493 / NCIMB 14021 / DFL 12</strain>
    </source>
</reference>
<dbReference type="InterPro" id="IPR036733">
    <property type="entry name" value="B_transposit_C_sf"/>
</dbReference>
<dbReference type="Pfam" id="PF09077">
    <property type="entry name" value="Phage-MuB_C"/>
    <property type="match status" value="1"/>
</dbReference>
<dbReference type="InterPro" id="IPR009084">
    <property type="entry name" value="B_transpositn_C"/>
</dbReference>
<gene>
    <name evidence="3" type="ordered locus">Dshi_0099</name>
</gene>
<dbReference type="OrthoDB" id="7871474at2"/>